<dbReference type="EnsemblPlants" id="AET2Gv20887000.3">
    <property type="protein sequence ID" value="AET2Gv20887000.3"/>
    <property type="gene ID" value="AET2Gv20887000"/>
</dbReference>
<dbReference type="AlphaFoldDB" id="A0A453CLG1"/>
<reference evidence="1" key="3">
    <citation type="journal article" date="2017" name="Nature">
        <title>Genome sequence of the progenitor of the wheat D genome Aegilops tauschii.</title>
        <authorList>
            <person name="Luo M.C."/>
            <person name="Gu Y.Q."/>
            <person name="Puiu D."/>
            <person name="Wang H."/>
            <person name="Twardziok S.O."/>
            <person name="Deal K.R."/>
            <person name="Huo N."/>
            <person name="Zhu T."/>
            <person name="Wang L."/>
            <person name="Wang Y."/>
            <person name="McGuire P.E."/>
            <person name="Liu S."/>
            <person name="Long H."/>
            <person name="Ramasamy R.K."/>
            <person name="Rodriguez J.C."/>
            <person name="Van S.L."/>
            <person name="Yuan L."/>
            <person name="Wang Z."/>
            <person name="Xia Z."/>
            <person name="Xiao L."/>
            <person name="Anderson O.D."/>
            <person name="Ouyang S."/>
            <person name="Liang Y."/>
            <person name="Zimin A.V."/>
            <person name="Pertea G."/>
            <person name="Qi P."/>
            <person name="Bennetzen J.L."/>
            <person name="Dai X."/>
            <person name="Dawson M.W."/>
            <person name="Muller H.G."/>
            <person name="Kugler K."/>
            <person name="Rivarola-Duarte L."/>
            <person name="Spannagl M."/>
            <person name="Mayer K.F.X."/>
            <person name="Lu F.H."/>
            <person name="Bevan M.W."/>
            <person name="Leroy P."/>
            <person name="Li P."/>
            <person name="You F.M."/>
            <person name="Sun Q."/>
            <person name="Liu Z."/>
            <person name="Lyons E."/>
            <person name="Wicker T."/>
            <person name="Salzberg S.L."/>
            <person name="Devos K.M."/>
            <person name="Dvorak J."/>
        </authorList>
    </citation>
    <scope>NUCLEOTIDE SEQUENCE [LARGE SCALE GENOMIC DNA]</scope>
    <source>
        <strain evidence="1">cv. AL8/78</strain>
    </source>
</reference>
<accession>A0A453CLG1</accession>
<reference evidence="2" key="2">
    <citation type="journal article" date="2017" name="Nat. Plants">
        <title>The Aegilops tauschii genome reveals multiple impacts of transposons.</title>
        <authorList>
            <person name="Zhao G."/>
            <person name="Zou C."/>
            <person name="Li K."/>
            <person name="Wang K."/>
            <person name="Li T."/>
            <person name="Gao L."/>
            <person name="Zhang X."/>
            <person name="Wang H."/>
            <person name="Yang Z."/>
            <person name="Liu X."/>
            <person name="Jiang W."/>
            <person name="Mao L."/>
            <person name="Kong X."/>
            <person name="Jiao Y."/>
            <person name="Jia J."/>
        </authorList>
    </citation>
    <scope>NUCLEOTIDE SEQUENCE [LARGE SCALE GENOMIC DNA]</scope>
    <source>
        <strain evidence="2">cv. AL8/78</strain>
    </source>
</reference>
<name>A0A453CLG1_AEGTS</name>
<reference evidence="2" key="1">
    <citation type="journal article" date="2014" name="Science">
        <title>Ancient hybridizations among the ancestral genomes of bread wheat.</title>
        <authorList>
            <consortium name="International Wheat Genome Sequencing Consortium,"/>
            <person name="Marcussen T."/>
            <person name="Sandve S.R."/>
            <person name="Heier L."/>
            <person name="Spannagl M."/>
            <person name="Pfeifer M."/>
            <person name="Jakobsen K.S."/>
            <person name="Wulff B.B."/>
            <person name="Steuernagel B."/>
            <person name="Mayer K.F."/>
            <person name="Olsen O.A."/>
        </authorList>
    </citation>
    <scope>NUCLEOTIDE SEQUENCE [LARGE SCALE GENOMIC DNA]</scope>
    <source>
        <strain evidence="2">cv. AL8/78</strain>
    </source>
</reference>
<evidence type="ECO:0000313" key="1">
    <source>
        <dbReference type="EnsemblPlants" id="AET2Gv20887000.3"/>
    </source>
</evidence>
<sequence length="55" mass="5773">MHLKMLGGIAEISDRGAVLGSNLREVICGVAVHTTVLYNVVSASIGCTAASPWFR</sequence>
<keyword evidence="2" id="KW-1185">Reference proteome</keyword>
<organism evidence="1 2">
    <name type="scientific">Aegilops tauschii subsp. strangulata</name>
    <name type="common">Goatgrass</name>
    <dbReference type="NCBI Taxonomy" id="200361"/>
    <lineage>
        <taxon>Eukaryota</taxon>
        <taxon>Viridiplantae</taxon>
        <taxon>Streptophyta</taxon>
        <taxon>Embryophyta</taxon>
        <taxon>Tracheophyta</taxon>
        <taxon>Spermatophyta</taxon>
        <taxon>Magnoliopsida</taxon>
        <taxon>Liliopsida</taxon>
        <taxon>Poales</taxon>
        <taxon>Poaceae</taxon>
        <taxon>BOP clade</taxon>
        <taxon>Pooideae</taxon>
        <taxon>Triticodae</taxon>
        <taxon>Triticeae</taxon>
        <taxon>Triticinae</taxon>
        <taxon>Aegilops</taxon>
    </lineage>
</organism>
<proteinExistence type="predicted"/>
<dbReference type="Proteomes" id="UP000015105">
    <property type="component" value="Chromosome 2D"/>
</dbReference>
<evidence type="ECO:0000313" key="2">
    <source>
        <dbReference type="Proteomes" id="UP000015105"/>
    </source>
</evidence>
<reference evidence="1" key="4">
    <citation type="submission" date="2019-03" db="UniProtKB">
        <authorList>
            <consortium name="EnsemblPlants"/>
        </authorList>
    </citation>
    <scope>IDENTIFICATION</scope>
</reference>
<reference evidence="1" key="5">
    <citation type="journal article" date="2021" name="G3 (Bethesda)">
        <title>Aegilops tauschii genome assembly Aet v5.0 features greater sequence contiguity and improved annotation.</title>
        <authorList>
            <person name="Wang L."/>
            <person name="Zhu T."/>
            <person name="Rodriguez J.C."/>
            <person name="Deal K.R."/>
            <person name="Dubcovsky J."/>
            <person name="McGuire P.E."/>
            <person name="Lux T."/>
            <person name="Spannagl M."/>
            <person name="Mayer K.F.X."/>
            <person name="Baldrich P."/>
            <person name="Meyers B.C."/>
            <person name="Huo N."/>
            <person name="Gu Y.Q."/>
            <person name="Zhou H."/>
            <person name="Devos K.M."/>
            <person name="Bennetzen J.L."/>
            <person name="Unver T."/>
            <person name="Budak H."/>
            <person name="Gulick P.J."/>
            <person name="Galiba G."/>
            <person name="Kalapos B."/>
            <person name="Nelson D.R."/>
            <person name="Li P."/>
            <person name="You F.M."/>
            <person name="Luo M.C."/>
            <person name="Dvorak J."/>
        </authorList>
    </citation>
    <scope>NUCLEOTIDE SEQUENCE [LARGE SCALE GENOMIC DNA]</scope>
    <source>
        <strain evidence="1">cv. AL8/78</strain>
    </source>
</reference>
<protein>
    <submittedName>
        <fullName evidence="1">Uncharacterized protein</fullName>
    </submittedName>
</protein>
<dbReference type="Gramene" id="AET2Gv20887000.3">
    <property type="protein sequence ID" value="AET2Gv20887000.3"/>
    <property type="gene ID" value="AET2Gv20887000"/>
</dbReference>